<name>A0ABP7HZT9_9ACTN</name>
<keyword evidence="8" id="KW-1185">Reference proteome</keyword>
<comment type="caution">
    <text evidence="7">The sequence shown here is derived from an EMBL/GenBank/DDBJ whole genome shotgun (WGS) entry which is preliminary data.</text>
</comment>
<dbReference type="Pfam" id="PF00294">
    <property type="entry name" value="PfkB"/>
    <property type="match status" value="1"/>
</dbReference>
<accession>A0ABP7HZT9</accession>
<comment type="similarity">
    <text evidence="1">Belongs to the carbohydrate kinase PfkB family.</text>
</comment>
<sequence length="306" mass="30947">MRSVLVVGESLVDVVLHPDGSVREHVGGSAANVAVAVARLGVPVRLATAFGDDEHGRMITDRLRSDGVGLASEPLVVARTSTAVARLAEDGSASYEFDLDWRLGPVEPDEVGGGPSAVHVCSIGALLEPGATAVAEVVRGAGARATISYDINLRPAITGTGPDVVRRVEALASQAAVVKASDEDLEQLYPGRSADDSAAALRALGSRAVVVTRGGAGASAWTGCGRVDVPSPRVTVADTIGAGDTFMAGLLVALADRDLLGAVHAEDLGALEADEWAQVLGFAAAAAARTVGRPGADPPTRAELAG</sequence>
<keyword evidence="2" id="KW-0808">Transferase</keyword>
<evidence type="ECO:0000259" key="6">
    <source>
        <dbReference type="Pfam" id="PF00294"/>
    </source>
</evidence>
<proteinExistence type="inferred from homology"/>
<dbReference type="InterPro" id="IPR011611">
    <property type="entry name" value="PfkB_dom"/>
</dbReference>
<keyword evidence="7" id="KW-0689">Ribosomal protein</keyword>
<keyword evidence="7" id="KW-0687">Ribonucleoprotein</keyword>
<evidence type="ECO:0000256" key="1">
    <source>
        <dbReference type="ARBA" id="ARBA00010688"/>
    </source>
</evidence>
<evidence type="ECO:0000256" key="3">
    <source>
        <dbReference type="ARBA" id="ARBA00022741"/>
    </source>
</evidence>
<keyword evidence="3" id="KW-0547">Nucleotide-binding</keyword>
<keyword evidence="4 7" id="KW-0418">Kinase</keyword>
<dbReference type="PROSITE" id="PS00583">
    <property type="entry name" value="PFKB_KINASES_1"/>
    <property type="match status" value="1"/>
</dbReference>
<dbReference type="Proteomes" id="UP001501821">
    <property type="component" value="Unassembled WGS sequence"/>
</dbReference>
<dbReference type="EMBL" id="BAABAH010000002">
    <property type="protein sequence ID" value="GAA3808420.1"/>
    <property type="molecule type" value="Genomic_DNA"/>
</dbReference>
<dbReference type="InterPro" id="IPR029056">
    <property type="entry name" value="Ribokinase-like"/>
</dbReference>
<organism evidence="7 8">
    <name type="scientific">Nocardioides panacisoli</name>
    <dbReference type="NCBI Taxonomy" id="627624"/>
    <lineage>
        <taxon>Bacteria</taxon>
        <taxon>Bacillati</taxon>
        <taxon>Actinomycetota</taxon>
        <taxon>Actinomycetes</taxon>
        <taxon>Propionibacteriales</taxon>
        <taxon>Nocardioidaceae</taxon>
        <taxon>Nocardioides</taxon>
    </lineage>
</organism>
<evidence type="ECO:0000256" key="5">
    <source>
        <dbReference type="ARBA" id="ARBA00022840"/>
    </source>
</evidence>
<evidence type="ECO:0000256" key="2">
    <source>
        <dbReference type="ARBA" id="ARBA00022679"/>
    </source>
</evidence>
<dbReference type="PANTHER" id="PTHR43085">
    <property type="entry name" value="HEXOKINASE FAMILY MEMBER"/>
    <property type="match status" value="1"/>
</dbReference>
<dbReference type="Gene3D" id="3.40.1190.20">
    <property type="match status" value="1"/>
</dbReference>
<dbReference type="RefSeq" id="WP_344772750.1">
    <property type="nucleotide sequence ID" value="NZ_BAABAH010000002.1"/>
</dbReference>
<dbReference type="PROSITE" id="PS00584">
    <property type="entry name" value="PFKB_KINASES_2"/>
    <property type="match status" value="1"/>
</dbReference>
<dbReference type="GO" id="GO:0005840">
    <property type="term" value="C:ribosome"/>
    <property type="evidence" value="ECO:0007669"/>
    <property type="project" value="UniProtKB-KW"/>
</dbReference>
<reference evidence="8" key="1">
    <citation type="journal article" date="2019" name="Int. J. Syst. Evol. Microbiol.">
        <title>The Global Catalogue of Microorganisms (GCM) 10K type strain sequencing project: providing services to taxonomists for standard genome sequencing and annotation.</title>
        <authorList>
            <consortium name="The Broad Institute Genomics Platform"/>
            <consortium name="The Broad Institute Genome Sequencing Center for Infectious Disease"/>
            <person name="Wu L."/>
            <person name="Ma J."/>
        </authorList>
    </citation>
    <scope>NUCLEOTIDE SEQUENCE [LARGE SCALE GENOMIC DNA]</scope>
    <source>
        <strain evidence="8">JCM 16953</strain>
    </source>
</reference>
<protein>
    <submittedName>
        <fullName evidence="7">Carbohydrate kinase</fullName>
    </submittedName>
</protein>
<dbReference type="GO" id="GO:0016301">
    <property type="term" value="F:kinase activity"/>
    <property type="evidence" value="ECO:0007669"/>
    <property type="project" value="UniProtKB-KW"/>
</dbReference>
<dbReference type="PANTHER" id="PTHR43085:SF1">
    <property type="entry name" value="PSEUDOURIDINE KINASE-RELATED"/>
    <property type="match status" value="1"/>
</dbReference>
<keyword evidence="5" id="KW-0067">ATP-binding</keyword>
<gene>
    <name evidence="7" type="ORF">GCM10022242_09140</name>
</gene>
<evidence type="ECO:0000256" key="4">
    <source>
        <dbReference type="ARBA" id="ARBA00022777"/>
    </source>
</evidence>
<feature type="domain" description="Carbohydrate kinase PfkB" evidence="6">
    <location>
        <begin position="1"/>
        <end position="299"/>
    </location>
</feature>
<dbReference type="SUPFAM" id="SSF53613">
    <property type="entry name" value="Ribokinase-like"/>
    <property type="match status" value="1"/>
</dbReference>
<dbReference type="InterPro" id="IPR050306">
    <property type="entry name" value="PfkB_Carbo_kinase"/>
</dbReference>
<evidence type="ECO:0000313" key="7">
    <source>
        <dbReference type="EMBL" id="GAA3808420.1"/>
    </source>
</evidence>
<evidence type="ECO:0000313" key="8">
    <source>
        <dbReference type="Proteomes" id="UP001501821"/>
    </source>
</evidence>
<dbReference type="InterPro" id="IPR002173">
    <property type="entry name" value="Carboh/pur_kinase_PfkB_CS"/>
</dbReference>